<dbReference type="GO" id="GO:0019843">
    <property type="term" value="F:rRNA binding"/>
    <property type="evidence" value="ECO:0007669"/>
    <property type="project" value="InterPro"/>
</dbReference>
<evidence type="ECO:0000313" key="7">
    <source>
        <dbReference type="EMBL" id="CAX39594.1"/>
    </source>
</evidence>
<dbReference type="GO" id="GO:0005762">
    <property type="term" value="C:mitochondrial large ribosomal subunit"/>
    <property type="evidence" value="ECO:0007669"/>
    <property type="project" value="TreeGrafter"/>
</dbReference>
<dbReference type="EMBL" id="FM992695">
    <property type="protein sequence ID" value="CAX39594.1"/>
    <property type="molecule type" value="Genomic_DNA"/>
</dbReference>
<gene>
    <name evidence="6" type="ordered locus">Cd36_25600</name>
    <name evidence="7" type="ORF">CD36_25600</name>
</gene>
<dbReference type="eggNOG" id="KOG3254">
    <property type="taxonomic scope" value="Eukaryota"/>
</dbReference>
<keyword evidence="8" id="KW-1185">Reference proteome</keyword>
<evidence type="ECO:0000256" key="3">
    <source>
        <dbReference type="ARBA" id="ARBA00023274"/>
    </source>
</evidence>
<reference evidence="7 8" key="1">
    <citation type="journal article" date="2009" name="Genome Res.">
        <title>Comparative genomics of the fungal pathogens Candida dubliniensis and Candida albicans.</title>
        <authorList>
            <person name="Jackson A.P."/>
            <person name="Gamble J.A."/>
            <person name="Yeomans T."/>
            <person name="Moran G.P."/>
            <person name="Saunders D."/>
            <person name="Harris D."/>
            <person name="Aslett M."/>
            <person name="Barrell J.F."/>
            <person name="Butler G."/>
            <person name="Citiulo F."/>
            <person name="Coleman D.C."/>
            <person name="de Groot P.W.J."/>
            <person name="Goodwin T.J."/>
            <person name="Quail M.A."/>
            <person name="McQuillan J."/>
            <person name="Munro C.A."/>
            <person name="Pain A."/>
            <person name="Poulter R.T."/>
            <person name="Rajandream M.A."/>
            <person name="Renauld H."/>
            <person name="Spiering M.J."/>
            <person name="Tivey A."/>
            <person name="Gow N.A.R."/>
            <person name="Barrell B."/>
            <person name="Sullivan D.J."/>
            <person name="Berriman M."/>
        </authorList>
    </citation>
    <scope>NUCLEOTIDE SEQUENCE [LARGE SCALE GENOMIC DNA]</scope>
    <source>
        <strain evidence="8">CD36 / ATCC MYA-646 / CBS 7987 / NCPF 3949 / NRRL Y-17841</strain>
    </source>
</reference>
<protein>
    <submittedName>
        <fullName evidence="7">60s ribosomal protein, mitochondrial, putative</fullName>
    </submittedName>
</protein>
<keyword evidence="2 4" id="KW-0689">Ribosomal protein</keyword>
<keyword evidence="3 4" id="KW-0687">Ribonucleoprotein</keyword>
<dbReference type="InterPro" id="IPR036789">
    <property type="entry name" value="Ribosomal_uL6-like_a/b-dom_sf"/>
</dbReference>
<evidence type="ECO:0000313" key="6">
    <source>
        <dbReference type="CGD" id="CAL0000167989"/>
    </source>
</evidence>
<dbReference type="Gene3D" id="3.90.930.12">
    <property type="entry name" value="Ribosomal protein L6, alpha-beta domain"/>
    <property type="match status" value="2"/>
</dbReference>
<dbReference type="InterPro" id="IPR020040">
    <property type="entry name" value="Ribosomal_uL6_a/b-dom"/>
</dbReference>
<dbReference type="PRINTS" id="PR00059">
    <property type="entry name" value="RIBOSOMALL6"/>
</dbReference>
<feature type="domain" description="Large ribosomal subunit protein uL6 alpha-beta" evidence="5">
    <location>
        <begin position="168"/>
        <end position="216"/>
    </location>
</feature>
<comment type="similarity">
    <text evidence="1 4">Belongs to the universal ribosomal protein uL6 family.</text>
</comment>
<dbReference type="InterPro" id="IPR000702">
    <property type="entry name" value="Ribosomal_uL6-like"/>
</dbReference>
<dbReference type="SUPFAM" id="SSF56053">
    <property type="entry name" value="Ribosomal protein L6"/>
    <property type="match status" value="2"/>
</dbReference>
<evidence type="ECO:0000259" key="5">
    <source>
        <dbReference type="Pfam" id="PF00347"/>
    </source>
</evidence>
<sequence length="231" mass="26147">MFTATRSATTTASFCRLFSSSTRTLSNIGKKPIKLYEGVNYSIESIPLEFCKKFTKRNKTFILDRQIITNGPLGKLRVEIPEFINISQTNNENDKSIIVSVKKPENKIQRSLWGTYRSILYNNIIGITEGHLSIVKFVGTGYRAILEKDEKTGEDIISLKIGLPFTPKLKIPKGLKVSSPNPARLVIEGSDKQQVKLFAAFIREHKKPEPYKGKGIFVDDEKIVLKQRKVK</sequence>
<dbReference type="KEGG" id="cdu:CD36_25600"/>
<dbReference type="InterPro" id="IPR019906">
    <property type="entry name" value="Ribosomal_uL6_bac-type"/>
</dbReference>
<dbReference type="Pfam" id="PF00347">
    <property type="entry name" value="Ribosomal_L6"/>
    <property type="match status" value="1"/>
</dbReference>
<dbReference type="GeneID" id="8050065"/>
<accession>B9WKP6</accession>
<dbReference type="GO" id="GO:0006412">
    <property type="term" value="P:translation"/>
    <property type="evidence" value="ECO:0007669"/>
    <property type="project" value="InterPro"/>
</dbReference>
<dbReference type="AlphaFoldDB" id="B9WKP6"/>
<dbReference type="PANTHER" id="PTHR11655:SF14">
    <property type="entry name" value="LARGE RIBOSOMAL SUBUNIT PROTEIN UL6M"/>
    <property type="match status" value="1"/>
</dbReference>
<organism evidence="7 8">
    <name type="scientific">Candida dubliniensis (strain CD36 / ATCC MYA-646 / CBS 7987 / NCPF 3949 / NRRL Y-17841)</name>
    <name type="common">Yeast</name>
    <dbReference type="NCBI Taxonomy" id="573826"/>
    <lineage>
        <taxon>Eukaryota</taxon>
        <taxon>Fungi</taxon>
        <taxon>Dikarya</taxon>
        <taxon>Ascomycota</taxon>
        <taxon>Saccharomycotina</taxon>
        <taxon>Pichiomycetes</taxon>
        <taxon>Debaryomycetaceae</taxon>
        <taxon>Candida/Lodderomyces clade</taxon>
        <taxon>Candida</taxon>
    </lineage>
</organism>
<evidence type="ECO:0000256" key="2">
    <source>
        <dbReference type="ARBA" id="ARBA00022980"/>
    </source>
</evidence>
<proteinExistence type="inferred from homology"/>
<dbReference type="PROSITE" id="PS00525">
    <property type="entry name" value="RIBOSOMAL_L6_1"/>
    <property type="match status" value="1"/>
</dbReference>
<evidence type="ECO:0000256" key="4">
    <source>
        <dbReference type="RuleBase" id="RU003869"/>
    </source>
</evidence>
<evidence type="ECO:0000313" key="8">
    <source>
        <dbReference type="Proteomes" id="UP000002605"/>
    </source>
</evidence>
<dbReference type="HOGENOM" id="CLU_065464_1_0_1"/>
<dbReference type="GO" id="GO:0003735">
    <property type="term" value="F:structural constituent of ribosome"/>
    <property type="evidence" value="ECO:0007669"/>
    <property type="project" value="InterPro"/>
</dbReference>
<dbReference type="Proteomes" id="UP000002605">
    <property type="component" value="Chromosome R"/>
</dbReference>
<dbReference type="OrthoDB" id="540873at2759"/>
<name>B9WKP6_CANDC</name>
<dbReference type="InterPro" id="IPR002358">
    <property type="entry name" value="Ribosomal_uL6_CS"/>
</dbReference>
<dbReference type="PANTHER" id="PTHR11655">
    <property type="entry name" value="60S/50S RIBOSOMAL PROTEIN L6/L9"/>
    <property type="match status" value="1"/>
</dbReference>
<dbReference type="VEuPathDB" id="FungiDB:CD36_25600"/>
<dbReference type="CGD" id="CAL0000167989">
    <property type="gene designation" value="Cd36_25600"/>
</dbReference>
<evidence type="ECO:0000256" key="1">
    <source>
        <dbReference type="ARBA" id="ARBA00009356"/>
    </source>
</evidence>
<dbReference type="RefSeq" id="XP_002421657.1">
    <property type="nucleotide sequence ID" value="XM_002421612.1"/>
</dbReference>